<reference evidence="2 3" key="2">
    <citation type="submission" date="2019-11" db="EMBL/GenBank/DDBJ databases">
        <title>A de novo genome assembly of a pear dwarfing rootstock.</title>
        <authorList>
            <person name="Wang F."/>
            <person name="Wang J."/>
            <person name="Li S."/>
            <person name="Zhang Y."/>
            <person name="Fang M."/>
            <person name="Ma L."/>
            <person name="Zhao Y."/>
            <person name="Jiang S."/>
        </authorList>
    </citation>
    <scope>NUCLEOTIDE SEQUENCE [LARGE SCALE GENOMIC DNA]</scope>
    <source>
        <strain evidence="2">S2</strain>
        <tissue evidence="2">Leaf</tissue>
    </source>
</reference>
<name>A0A5N5H273_9ROSA</name>
<dbReference type="PANTHER" id="PTHR33415">
    <property type="entry name" value="PROTEIN EMBRYO DEFECTIVE 514"/>
    <property type="match status" value="1"/>
</dbReference>
<proteinExistence type="predicted"/>
<gene>
    <name evidence="2" type="ORF">D8674_039608</name>
</gene>
<dbReference type="OrthoDB" id="695233at2759"/>
<reference evidence="2 3" key="1">
    <citation type="submission" date="2019-09" db="EMBL/GenBank/DDBJ databases">
        <authorList>
            <person name="Ou C."/>
        </authorList>
    </citation>
    <scope>NUCLEOTIDE SEQUENCE [LARGE SCALE GENOMIC DNA]</scope>
    <source>
        <strain evidence="2">S2</strain>
        <tissue evidence="2">Leaf</tissue>
    </source>
</reference>
<dbReference type="EMBL" id="SMOL01000353">
    <property type="protein sequence ID" value="KAB2620192.1"/>
    <property type="molecule type" value="Genomic_DNA"/>
</dbReference>
<dbReference type="Proteomes" id="UP000327157">
    <property type="component" value="Unassembled WGS sequence"/>
</dbReference>
<dbReference type="GO" id="GO:0009507">
    <property type="term" value="C:chloroplast"/>
    <property type="evidence" value="ECO:0007669"/>
    <property type="project" value="TreeGrafter"/>
</dbReference>
<evidence type="ECO:0000313" key="3">
    <source>
        <dbReference type="Proteomes" id="UP000327157"/>
    </source>
</evidence>
<sequence length="155" mass="17851">MTTTMMRIVTLNPLLLRTVSFLCVLVHHRRLGLGLVIPSDRAWCSGVLAERLCVKEPPKYPCWDDLDYCKWKDKEREILNDIKLVQLTEEDEKIVVERLLAHHPHSEDKIGSGINSIMLNDSIRGPPSKLIIHIFFLVLTMKLSEKFVVDKFSSL</sequence>
<evidence type="ECO:0000256" key="1">
    <source>
        <dbReference type="SAM" id="SignalP"/>
    </source>
</evidence>
<feature type="chain" id="PRO_5024428744" evidence="1">
    <location>
        <begin position="35"/>
        <end position="155"/>
    </location>
</feature>
<dbReference type="PANTHER" id="PTHR33415:SF4">
    <property type="entry name" value="DCL PROTEIN (DUF3223)"/>
    <property type="match status" value="1"/>
</dbReference>
<keyword evidence="3" id="KW-1185">Reference proteome</keyword>
<feature type="signal peptide" evidence="1">
    <location>
        <begin position="1"/>
        <end position="34"/>
    </location>
</feature>
<dbReference type="InterPro" id="IPR044673">
    <property type="entry name" value="DCL-like"/>
</dbReference>
<dbReference type="Gene3D" id="3.10.450.40">
    <property type="match status" value="1"/>
</dbReference>
<protein>
    <submittedName>
        <fullName evidence="2">Protein DCL</fullName>
    </submittedName>
</protein>
<dbReference type="GO" id="GO:0009658">
    <property type="term" value="P:chloroplast organization"/>
    <property type="evidence" value="ECO:0007669"/>
    <property type="project" value="TreeGrafter"/>
</dbReference>
<evidence type="ECO:0000313" key="2">
    <source>
        <dbReference type="EMBL" id="KAB2620192.1"/>
    </source>
</evidence>
<dbReference type="Pfam" id="PF11523">
    <property type="entry name" value="DUF3223"/>
    <property type="match status" value="1"/>
</dbReference>
<comment type="caution">
    <text evidence="2">The sequence shown here is derived from an EMBL/GenBank/DDBJ whole genome shotgun (WGS) entry which is preliminary data.</text>
</comment>
<accession>A0A5N5H273</accession>
<keyword evidence="1" id="KW-0732">Signal</keyword>
<dbReference type="GO" id="GO:1901259">
    <property type="term" value="P:chloroplast rRNA processing"/>
    <property type="evidence" value="ECO:0007669"/>
    <property type="project" value="TreeGrafter"/>
</dbReference>
<dbReference type="AlphaFoldDB" id="A0A5N5H273"/>
<organism evidence="2 3">
    <name type="scientific">Pyrus ussuriensis x Pyrus communis</name>
    <dbReference type="NCBI Taxonomy" id="2448454"/>
    <lineage>
        <taxon>Eukaryota</taxon>
        <taxon>Viridiplantae</taxon>
        <taxon>Streptophyta</taxon>
        <taxon>Embryophyta</taxon>
        <taxon>Tracheophyta</taxon>
        <taxon>Spermatophyta</taxon>
        <taxon>Magnoliopsida</taxon>
        <taxon>eudicotyledons</taxon>
        <taxon>Gunneridae</taxon>
        <taxon>Pentapetalae</taxon>
        <taxon>rosids</taxon>
        <taxon>fabids</taxon>
        <taxon>Rosales</taxon>
        <taxon>Rosaceae</taxon>
        <taxon>Amygdaloideae</taxon>
        <taxon>Maleae</taxon>
        <taxon>Pyrus</taxon>
    </lineage>
</organism>